<comment type="cofactor">
    <cofactor evidence="2">
        <name>Mn(2+)</name>
        <dbReference type="ChEBI" id="CHEBI:29035"/>
    </cofactor>
</comment>
<evidence type="ECO:0000256" key="3">
    <source>
        <dbReference type="ARBA" id="ARBA00001941"/>
    </source>
</evidence>
<feature type="binding site" evidence="21">
    <location>
        <position position="85"/>
    </location>
    <ligand>
        <name>a divalent metal cation</name>
        <dbReference type="ChEBI" id="CHEBI:60240"/>
    </ligand>
</feature>
<sequence length="247" mass="27105">MPLAKISPSMLSCDFANLAAEAKRMTKNGADWLHLGKVEKGVEECFWTDRLIGFFVHWHFVPNLTLGAPIIQAIRPHTEAYFDCHMMVSNPNQWVDDIAKAGGQMYTFHIEATKDPLGLIKQIHLAGMQAGVAIKPGTSTDSVIGEVAEQADMILIMTVEPGFGGQRFMEQCMPKVKQLRTLYPHLDIEVDGGLAMETIDVSAQAGANVIVAGTGIFKANDPAKVIQVFRDKVNRAQEQWAAKGQDV</sequence>
<dbReference type="SUPFAM" id="SSF51366">
    <property type="entry name" value="Ribulose-phoshate binding barrel"/>
    <property type="match status" value="1"/>
</dbReference>
<dbReference type="HAMAP" id="MF_02227">
    <property type="entry name" value="RPE"/>
    <property type="match status" value="1"/>
</dbReference>
<keyword evidence="24" id="KW-1185">Reference proteome</keyword>
<dbReference type="PANTHER" id="PTHR11749">
    <property type="entry name" value="RIBULOSE-5-PHOSPHATE-3-EPIMERASE"/>
    <property type="match status" value="1"/>
</dbReference>
<dbReference type="InterPro" id="IPR026019">
    <property type="entry name" value="Ribul_P_3_epim"/>
</dbReference>
<evidence type="ECO:0000256" key="2">
    <source>
        <dbReference type="ARBA" id="ARBA00001936"/>
    </source>
</evidence>
<dbReference type="PROSITE" id="PS01086">
    <property type="entry name" value="RIBUL_P_3_EPIMER_2"/>
    <property type="match status" value="1"/>
</dbReference>
<dbReference type="NCBIfam" id="NF004076">
    <property type="entry name" value="PRK05581.1-4"/>
    <property type="match status" value="1"/>
</dbReference>
<comment type="pathway">
    <text evidence="6">Carbohydrate degradation; pentose phosphate pathway; D-xylulose 5-phosphate from D-ribulose 5-phosphate (non-oxidative stage): step 1/1.</text>
</comment>
<keyword evidence="12 21" id="KW-0862">Zinc</keyword>
<evidence type="ECO:0000313" key="24">
    <source>
        <dbReference type="Proteomes" id="UP000078561"/>
    </source>
</evidence>
<dbReference type="Pfam" id="PF00834">
    <property type="entry name" value="Ribul_P_3_epim"/>
    <property type="match status" value="2"/>
</dbReference>
<dbReference type="GO" id="GO:0005975">
    <property type="term" value="P:carbohydrate metabolic process"/>
    <property type="evidence" value="ECO:0007669"/>
    <property type="project" value="InterPro"/>
</dbReference>
<comment type="cofactor">
    <cofactor evidence="21">
        <name>a divalent metal cation</name>
        <dbReference type="ChEBI" id="CHEBI:60240"/>
    </cofactor>
    <text evidence="21">Binds 1 divalent metal cation per subunit.</text>
</comment>
<dbReference type="GO" id="GO:0046872">
    <property type="term" value="F:metal ion binding"/>
    <property type="evidence" value="ECO:0007669"/>
    <property type="project" value="UniProtKB-KW"/>
</dbReference>
<protein>
    <recommendedName>
        <fullName evidence="10 19">Ribulose-phosphate 3-epimerase</fullName>
        <ecNumber evidence="9 19">5.1.3.1</ecNumber>
    </recommendedName>
</protein>
<keyword evidence="14 21" id="KW-0464">Manganese</keyword>
<dbReference type="InterPro" id="IPR000056">
    <property type="entry name" value="Ribul_P_3_epim-like"/>
</dbReference>
<dbReference type="InterPro" id="IPR013785">
    <property type="entry name" value="Aldolase_TIM"/>
</dbReference>
<feature type="binding site" evidence="22">
    <location>
        <begin position="213"/>
        <end position="214"/>
    </location>
    <ligand>
        <name>substrate</name>
    </ligand>
</feature>
<evidence type="ECO:0000256" key="11">
    <source>
        <dbReference type="ARBA" id="ARBA00022723"/>
    </source>
</evidence>
<keyword evidence="15 19" id="KW-0413">Isomerase</keyword>
<feature type="binding site" evidence="21">
    <location>
        <position position="34"/>
    </location>
    <ligand>
        <name>a divalent metal cation</name>
        <dbReference type="ChEBI" id="CHEBI:60240"/>
    </ligand>
</feature>
<comment type="catalytic activity">
    <reaction evidence="1 19">
        <text>D-ribulose 5-phosphate = D-xylulose 5-phosphate</text>
        <dbReference type="Rhea" id="RHEA:13677"/>
        <dbReference type="ChEBI" id="CHEBI:57737"/>
        <dbReference type="ChEBI" id="CHEBI:58121"/>
        <dbReference type="EC" id="5.1.3.1"/>
    </reaction>
</comment>
<comment type="cofactor">
    <cofactor evidence="5">
        <name>Fe(2+)</name>
        <dbReference type="ChEBI" id="CHEBI:29033"/>
    </cofactor>
</comment>
<name>A0A163JT20_ABSGL</name>
<evidence type="ECO:0000256" key="20">
    <source>
        <dbReference type="PIRSR" id="PIRSR001461-1"/>
    </source>
</evidence>
<dbReference type="Proteomes" id="UP000078561">
    <property type="component" value="Unassembled WGS sequence"/>
</dbReference>
<dbReference type="UniPathway" id="UPA00115">
    <property type="reaction ID" value="UER00411"/>
</dbReference>
<evidence type="ECO:0000256" key="15">
    <source>
        <dbReference type="ARBA" id="ARBA00023235"/>
    </source>
</evidence>
<feature type="active site" description="Proton donor" evidence="20">
    <location>
        <position position="191"/>
    </location>
</feature>
<evidence type="ECO:0000256" key="13">
    <source>
        <dbReference type="ARBA" id="ARBA00023004"/>
    </source>
</evidence>
<reference evidence="23" key="1">
    <citation type="submission" date="2016-04" db="EMBL/GenBank/DDBJ databases">
        <authorList>
            <person name="Evans L.H."/>
            <person name="Alamgir A."/>
            <person name="Owens N."/>
            <person name="Weber N.D."/>
            <person name="Virtaneva K."/>
            <person name="Barbian K."/>
            <person name="Babar A."/>
            <person name="Rosenke K."/>
        </authorList>
    </citation>
    <scope>NUCLEOTIDE SEQUENCE [LARGE SCALE GENOMIC DNA]</scope>
    <source>
        <strain evidence="23">CBS 101.48</strain>
    </source>
</reference>
<dbReference type="EC" id="5.1.3.1" evidence="9 19"/>
<dbReference type="OrthoDB" id="1927044at2759"/>
<evidence type="ECO:0000313" key="23">
    <source>
        <dbReference type="EMBL" id="SAM01703.1"/>
    </source>
</evidence>
<dbReference type="GO" id="GO:0004750">
    <property type="term" value="F:D-ribulose-phosphate 3-epimerase activity"/>
    <property type="evidence" value="ECO:0007669"/>
    <property type="project" value="UniProtKB-EC"/>
</dbReference>
<comment type="subunit">
    <text evidence="8">Homodimer.</text>
</comment>
<evidence type="ECO:0000256" key="21">
    <source>
        <dbReference type="PIRSR" id="PIRSR001461-2"/>
    </source>
</evidence>
<feature type="binding site" evidence="22">
    <location>
        <position position="9"/>
    </location>
    <ligand>
        <name>substrate</name>
    </ligand>
</feature>
<evidence type="ECO:0000256" key="16">
    <source>
        <dbReference type="ARBA" id="ARBA00023277"/>
    </source>
</evidence>
<dbReference type="FunCoup" id="A0A163JT20">
    <property type="interactions" value="651"/>
</dbReference>
<dbReference type="AlphaFoldDB" id="A0A163JT20"/>
<feature type="binding site" evidence="21">
    <location>
        <position position="191"/>
    </location>
    <ligand>
        <name>a divalent metal cation</name>
        <dbReference type="ChEBI" id="CHEBI:60240"/>
    </ligand>
</feature>
<dbReference type="FunFam" id="3.20.20.70:FF:000191">
    <property type="entry name" value="ribulose-phosphate 3-epimerase isoform X2"/>
    <property type="match status" value="1"/>
</dbReference>
<feature type="binding site" evidence="22">
    <location>
        <position position="193"/>
    </location>
    <ligand>
        <name>substrate</name>
    </ligand>
</feature>
<evidence type="ECO:0000256" key="6">
    <source>
        <dbReference type="ARBA" id="ARBA00005016"/>
    </source>
</evidence>
<comment type="cofactor">
    <cofactor evidence="3">
        <name>Co(2+)</name>
        <dbReference type="ChEBI" id="CHEBI:48828"/>
    </cofactor>
</comment>
<evidence type="ECO:0000256" key="4">
    <source>
        <dbReference type="ARBA" id="ARBA00001947"/>
    </source>
</evidence>
<organism evidence="23">
    <name type="scientific">Absidia glauca</name>
    <name type="common">Pin mould</name>
    <dbReference type="NCBI Taxonomy" id="4829"/>
    <lineage>
        <taxon>Eukaryota</taxon>
        <taxon>Fungi</taxon>
        <taxon>Fungi incertae sedis</taxon>
        <taxon>Mucoromycota</taxon>
        <taxon>Mucoromycotina</taxon>
        <taxon>Mucoromycetes</taxon>
        <taxon>Mucorales</taxon>
        <taxon>Cunninghamellaceae</taxon>
        <taxon>Absidia</taxon>
    </lineage>
</organism>
<comment type="cofactor">
    <cofactor evidence="4">
        <name>Zn(2+)</name>
        <dbReference type="ChEBI" id="CHEBI:29105"/>
    </cofactor>
</comment>
<proteinExistence type="inferred from homology"/>
<evidence type="ECO:0000256" key="8">
    <source>
        <dbReference type="ARBA" id="ARBA00011738"/>
    </source>
</evidence>
<evidence type="ECO:0000256" key="7">
    <source>
        <dbReference type="ARBA" id="ARBA00009541"/>
    </source>
</evidence>
<keyword evidence="17 21" id="KW-0170">Cobalt</keyword>
<evidence type="ECO:0000256" key="12">
    <source>
        <dbReference type="ARBA" id="ARBA00022833"/>
    </source>
</evidence>
<keyword evidence="11 21" id="KW-0479">Metal-binding</keyword>
<evidence type="ECO:0000256" key="5">
    <source>
        <dbReference type="ARBA" id="ARBA00001954"/>
    </source>
</evidence>
<feature type="binding site" evidence="22">
    <location>
        <position position="85"/>
    </location>
    <ligand>
        <name>substrate</name>
    </ligand>
</feature>
<dbReference type="PIRSF" id="PIRSF001461">
    <property type="entry name" value="RPE"/>
    <property type="match status" value="1"/>
</dbReference>
<keyword evidence="16 19" id="KW-0119">Carbohydrate metabolism</keyword>
<dbReference type="STRING" id="4829.A0A163JT20"/>
<evidence type="ECO:0000256" key="1">
    <source>
        <dbReference type="ARBA" id="ARBA00001782"/>
    </source>
</evidence>
<evidence type="ECO:0000256" key="9">
    <source>
        <dbReference type="ARBA" id="ARBA00013188"/>
    </source>
</evidence>
<evidence type="ECO:0000256" key="22">
    <source>
        <dbReference type="PIRSR" id="PIRSR001461-3"/>
    </source>
</evidence>
<dbReference type="Gene3D" id="3.20.20.70">
    <property type="entry name" value="Aldolase class I"/>
    <property type="match status" value="1"/>
</dbReference>
<dbReference type="GO" id="GO:0006098">
    <property type="term" value="P:pentose-phosphate shunt"/>
    <property type="evidence" value="ECO:0007669"/>
    <property type="project" value="UniProtKB-UniPathway"/>
</dbReference>
<evidence type="ECO:0000256" key="18">
    <source>
        <dbReference type="ARBA" id="ARBA00057323"/>
    </source>
</evidence>
<keyword evidence="13" id="KW-0408">Iron</keyword>
<dbReference type="InterPro" id="IPR011060">
    <property type="entry name" value="RibuloseP-bd_barrel"/>
</dbReference>
<accession>A0A163JT20</accession>
<evidence type="ECO:0000256" key="19">
    <source>
        <dbReference type="PIRNR" id="PIRNR001461"/>
    </source>
</evidence>
<comment type="function">
    <text evidence="18">Catalyzes the reversible epimerization of D-ribulose 5-phosphate to D-xylulose 5-phosphate.</text>
</comment>
<dbReference type="InParanoid" id="A0A163JT20"/>
<evidence type="ECO:0000256" key="10">
    <source>
        <dbReference type="ARBA" id="ARBA00013920"/>
    </source>
</evidence>
<comment type="similarity">
    <text evidence="7 19">Belongs to the ribulose-phosphate 3-epimerase family.</text>
</comment>
<dbReference type="CDD" id="cd00429">
    <property type="entry name" value="RPE"/>
    <property type="match status" value="1"/>
</dbReference>
<dbReference type="EMBL" id="LT553587">
    <property type="protein sequence ID" value="SAM01703.1"/>
    <property type="molecule type" value="Genomic_DNA"/>
</dbReference>
<evidence type="ECO:0000256" key="17">
    <source>
        <dbReference type="ARBA" id="ARBA00023285"/>
    </source>
</evidence>
<dbReference type="OMA" id="CDLILIM"/>
<gene>
    <name evidence="23" type="primary">ABSGL_07452.1 scaffold 8890</name>
</gene>
<feature type="binding site" evidence="22">
    <location>
        <begin position="162"/>
        <end position="165"/>
    </location>
    <ligand>
        <name>substrate</name>
    </ligand>
</feature>
<evidence type="ECO:0000256" key="14">
    <source>
        <dbReference type="ARBA" id="ARBA00023211"/>
    </source>
</evidence>